<dbReference type="PRINTS" id="PR00125">
    <property type="entry name" value="ATPASEDELTA"/>
</dbReference>
<sequence>MSSSTVANAYARSLLDLANGQSQATEIGQELSQIKEVLDAEPAFAAMLSNPAISEASRVSILQRAFEGKVHPLVWNFLRVLNVKGRLGELRAIDTAYSDMLDEQFGKVEVDVTVAQRLEDWQLEQVRQAVSSALKRDAVVHQYVDESIIGGLILRVQDKLIDTSVRGQLASIKQKMLAVRPTSASV</sequence>
<comment type="function">
    <text evidence="7">This protein is part of the stalk that links CF(0) to CF(1). It either transmits conformational changes from CF(0) to CF(1) or is implicated in proton conduction.</text>
</comment>
<dbReference type="SUPFAM" id="SSF47928">
    <property type="entry name" value="N-terminal domain of the delta subunit of the F1F0-ATP synthase"/>
    <property type="match status" value="1"/>
</dbReference>
<gene>
    <name evidence="7 8" type="primary">atpH</name>
    <name evidence="8" type="ORF">IPV69_23470</name>
</gene>
<evidence type="ECO:0000256" key="4">
    <source>
        <dbReference type="ARBA" id="ARBA00023065"/>
    </source>
</evidence>
<name>A0A7M2WUS0_9BACT</name>
<dbReference type="Proteomes" id="UP000593765">
    <property type="component" value="Chromosome"/>
</dbReference>
<keyword evidence="7" id="KW-0139">CF(1)</keyword>
<evidence type="ECO:0000256" key="5">
    <source>
        <dbReference type="ARBA" id="ARBA00023136"/>
    </source>
</evidence>
<dbReference type="GO" id="GO:0045259">
    <property type="term" value="C:proton-transporting ATP synthase complex"/>
    <property type="evidence" value="ECO:0007669"/>
    <property type="project" value="UniProtKB-KW"/>
</dbReference>
<dbReference type="AlphaFoldDB" id="A0A7M2WUS0"/>
<keyword evidence="5 7" id="KW-0472">Membrane</keyword>
<dbReference type="InterPro" id="IPR000711">
    <property type="entry name" value="ATPase_OSCP/dsu"/>
</dbReference>
<keyword evidence="3 7" id="KW-0375">Hydrogen ion transport</keyword>
<reference evidence="8 9" key="1">
    <citation type="submission" date="2020-10" db="EMBL/GenBank/DDBJ databases">
        <title>Wide distribution of Phycisphaera-like planctomycetes from WD2101 soil group in peatlands and genome analysis of the first cultivated representative.</title>
        <authorList>
            <person name="Dedysh S.N."/>
            <person name="Beletsky A.V."/>
            <person name="Ivanova A."/>
            <person name="Kulichevskaya I.S."/>
            <person name="Suzina N.E."/>
            <person name="Philippov D.A."/>
            <person name="Rakitin A.L."/>
            <person name="Mardanov A.V."/>
            <person name="Ravin N.V."/>
        </authorList>
    </citation>
    <scope>NUCLEOTIDE SEQUENCE [LARGE SCALE GENOMIC DNA]</scope>
    <source>
        <strain evidence="8 9">M1803</strain>
    </source>
</reference>
<proteinExistence type="inferred from homology"/>
<evidence type="ECO:0000256" key="6">
    <source>
        <dbReference type="ARBA" id="ARBA00023310"/>
    </source>
</evidence>
<dbReference type="HAMAP" id="MF_01416">
    <property type="entry name" value="ATP_synth_delta_bact"/>
    <property type="match status" value="1"/>
</dbReference>
<accession>A0A7M2WUS0</accession>
<dbReference type="Pfam" id="PF00213">
    <property type="entry name" value="OSCP"/>
    <property type="match status" value="1"/>
</dbReference>
<organism evidence="8 9">
    <name type="scientific">Humisphaera borealis</name>
    <dbReference type="NCBI Taxonomy" id="2807512"/>
    <lineage>
        <taxon>Bacteria</taxon>
        <taxon>Pseudomonadati</taxon>
        <taxon>Planctomycetota</taxon>
        <taxon>Phycisphaerae</taxon>
        <taxon>Tepidisphaerales</taxon>
        <taxon>Tepidisphaeraceae</taxon>
        <taxon>Humisphaera</taxon>
    </lineage>
</organism>
<dbReference type="Gene3D" id="1.10.520.20">
    <property type="entry name" value="N-terminal domain of the delta subunit of the F1F0-ATP synthase"/>
    <property type="match status" value="1"/>
</dbReference>
<dbReference type="GO" id="GO:0046933">
    <property type="term" value="F:proton-transporting ATP synthase activity, rotational mechanism"/>
    <property type="evidence" value="ECO:0007669"/>
    <property type="project" value="UniProtKB-UniRule"/>
</dbReference>
<evidence type="ECO:0000256" key="1">
    <source>
        <dbReference type="ARBA" id="ARBA00004370"/>
    </source>
</evidence>
<evidence type="ECO:0000256" key="7">
    <source>
        <dbReference type="HAMAP-Rule" id="MF_01416"/>
    </source>
</evidence>
<keyword evidence="4 7" id="KW-0406">Ion transport</keyword>
<dbReference type="RefSeq" id="WP_206292163.1">
    <property type="nucleotide sequence ID" value="NZ_CP063458.1"/>
</dbReference>
<keyword evidence="9" id="KW-1185">Reference proteome</keyword>
<dbReference type="PANTHER" id="PTHR11910">
    <property type="entry name" value="ATP SYNTHASE DELTA CHAIN"/>
    <property type="match status" value="1"/>
</dbReference>
<dbReference type="NCBIfam" id="TIGR01145">
    <property type="entry name" value="ATP_synt_delta"/>
    <property type="match status" value="1"/>
</dbReference>
<keyword evidence="6 7" id="KW-0066">ATP synthesis</keyword>
<evidence type="ECO:0000256" key="2">
    <source>
        <dbReference type="ARBA" id="ARBA00022448"/>
    </source>
</evidence>
<keyword evidence="7" id="KW-1003">Cell membrane</keyword>
<dbReference type="GO" id="GO:0005886">
    <property type="term" value="C:plasma membrane"/>
    <property type="evidence" value="ECO:0007669"/>
    <property type="project" value="UniProtKB-SubCell"/>
</dbReference>
<comment type="similarity">
    <text evidence="7">Belongs to the ATPase delta chain family.</text>
</comment>
<evidence type="ECO:0000313" key="8">
    <source>
        <dbReference type="EMBL" id="QOV89143.1"/>
    </source>
</evidence>
<comment type="subcellular location">
    <subcellularLocation>
        <location evidence="7">Cell membrane</location>
        <topology evidence="7">Peripheral membrane protein</topology>
    </subcellularLocation>
    <subcellularLocation>
        <location evidence="1">Membrane</location>
    </subcellularLocation>
</comment>
<dbReference type="InterPro" id="IPR026015">
    <property type="entry name" value="ATP_synth_OSCP/delta_N_sf"/>
</dbReference>
<protein>
    <recommendedName>
        <fullName evidence="7">ATP synthase subunit delta</fullName>
    </recommendedName>
    <alternativeName>
        <fullName evidence="7">ATP synthase F(1) sector subunit delta</fullName>
    </alternativeName>
    <alternativeName>
        <fullName evidence="7">F-type ATPase subunit delta</fullName>
        <shortName evidence="7">F-ATPase subunit delta</shortName>
    </alternativeName>
</protein>
<evidence type="ECO:0000256" key="3">
    <source>
        <dbReference type="ARBA" id="ARBA00022781"/>
    </source>
</evidence>
<evidence type="ECO:0000313" key="9">
    <source>
        <dbReference type="Proteomes" id="UP000593765"/>
    </source>
</evidence>
<dbReference type="EMBL" id="CP063458">
    <property type="protein sequence ID" value="QOV89143.1"/>
    <property type="molecule type" value="Genomic_DNA"/>
</dbReference>
<keyword evidence="2 7" id="KW-0813">Transport</keyword>
<dbReference type="KEGG" id="hbs:IPV69_23470"/>
<comment type="function">
    <text evidence="7">F(1)F(0) ATP synthase produces ATP from ADP in the presence of a proton or sodium gradient. F-type ATPases consist of two structural domains, F(1) containing the extramembraneous catalytic core and F(0) containing the membrane proton channel, linked together by a central stalk and a peripheral stalk. During catalysis, ATP synthesis in the catalytic domain of F(1) is coupled via a rotary mechanism of the central stalk subunits to proton translocation.</text>
</comment>